<dbReference type="PANTHER" id="PTHR10815:SF14">
    <property type="entry name" value="BIFUNCTIONAL TRANSCRIPTIONAL ACTIVATOR_DNA REPAIR ENZYME ADA"/>
    <property type="match status" value="1"/>
</dbReference>
<dbReference type="NCBIfam" id="TIGR00589">
    <property type="entry name" value="ogt"/>
    <property type="match status" value="1"/>
</dbReference>
<feature type="domain" description="Methylated-DNA-[protein]-cysteine S-methyltransferase DNA binding" evidence="9">
    <location>
        <begin position="116"/>
        <end position="195"/>
    </location>
</feature>
<keyword evidence="11" id="KW-1185">Reference proteome</keyword>
<evidence type="ECO:0000256" key="1">
    <source>
        <dbReference type="ARBA" id="ARBA00001286"/>
    </source>
</evidence>
<dbReference type="Gene3D" id="1.10.10.10">
    <property type="entry name" value="Winged helix-like DNA-binding domain superfamily/Winged helix DNA-binding domain"/>
    <property type="match status" value="1"/>
</dbReference>
<dbReference type="Proteomes" id="UP000494216">
    <property type="component" value="Unassembled WGS sequence"/>
</dbReference>
<evidence type="ECO:0000256" key="7">
    <source>
        <dbReference type="ARBA" id="ARBA00023204"/>
    </source>
</evidence>
<organism evidence="10 11">
    <name type="scientific">Candidatus Methylobacter favarea</name>
    <dbReference type="NCBI Taxonomy" id="2707345"/>
    <lineage>
        <taxon>Bacteria</taxon>
        <taxon>Pseudomonadati</taxon>
        <taxon>Pseudomonadota</taxon>
        <taxon>Gammaproteobacteria</taxon>
        <taxon>Methylococcales</taxon>
        <taxon>Methylococcaceae</taxon>
        <taxon>Methylobacter</taxon>
    </lineage>
</organism>
<dbReference type="EMBL" id="CADCXN010000001">
    <property type="protein sequence ID" value="CAA9888424.1"/>
    <property type="molecule type" value="Genomic_DNA"/>
</dbReference>
<dbReference type="InterPro" id="IPR036217">
    <property type="entry name" value="MethylDNA_cys_MeTrfase_DNAb"/>
</dbReference>
<dbReference type="SUPFAM" id="SSF46767">
    <property type="entry name" value="Methylated DNA-protein cysteine methyltransferase, C-terminal domain"/>
    <property type="match status" value="1"/>
</dbReference>
<evidence type="ECO:0000313" key="11">
    <source>
        <dbReference type="Proteomes" id="UP000494216"/>
    </source>
</evidence>
<keyword evidence="10" id="KW-0238">DNA-binding</keyword>
<evidence type="ECO:0000256" key="3">
    <source>
        <dbReference type="ARBA" id="ARBA00011918"/>
    </source>
</evidence>
<comment type="catalytic activity">
    <reaction evidence="1">
        <text>a 4-O-methyl-thymidine in DNA + L-cysteinyl-[protein] = a thymidine in DNA + S-methyl-L-cysteinyl-[protein]</text>
        <dbReference type="Rhea" id="RHEA:53428"/>
        <dbReference type="Rhea" id="RHEA-COMP:10131"/>
        <dbReference type="Rhea" id="RHEA-COMP:10132"/>
        <dbReference type="Rhea" id="RHEA-COMP:13555"/>
        <dbReference type="Rhea" id="RHEA-COMP:13556"/>
        <dbReference type="ChEBI" id="CHEBI:29950"/>
        <dbReference type="ChEBI" id="CHEBI:82612"/>
        <dbReference type="ChEBI" id="CHEBI:137386"/>
        <dbReference type="ChEBI" id="CHEBI:137387"/>
        <dbReference type="EC" id="2.1.1.63"/>
    </reaction>
</comment>
<dbReference type="SUPFAM" id="SSF53155">
    <property type="entry name" value="Methylated DNA-protein cysteine methyltransferase domain"/>
    <property type="match status" value="1"/>
</dbReference>
<dbReference type="InterPro" id="IPR036631">
    <property type="entry name" value="MGMT_N_sf"/>
</dbReference>
<evidence type="ECO:0000256" key="5">
    <source>
        <dbReference type="ARBA" id="ARBA00022679"/>
    </source>
</evidence>
<evidence type="ECO:0000256" key="2">
    <source>
        <dbReference type="ARBA" id="ARBA00008711"/>
    </source>
</evidence>
<dbReference type="FunFam" id="1.10.10.10:FF:000214">
    <property type="entry name" value="Methylated-DNA--protein-cysteine methyltransferase"/>
    <property type="match status" value="1"/>
</dbReference>
<dbReference type="AlphaFoldDB" id="A0A8S0WXJ4"/>
<dbReference type="GO" id="GO:0006281">
    <property type="term" value="P:DNA repair"/>
    <property type="evidence" value="ECO:0007669"/>
    <property type="project" value="UniProtKB-KW"/>
</dbReference>
<dbReference type="Pfam" id="PF01035">
    <property type="entry name" value="DNA_binding_1"/>
    <property type="match status" value="1"/>
</dbReference>
<dbReference type="GO" id="GO:0032259">
    <property type="term" value="P:methylation"/>
    <property type="evidence" value="ECO:0007669"/>
    <property type="project" value="UniProtKB-KW"/>
</dbReference>
<comment type="similarity">
    <text evidence="2">Belongs to the MGMT family.</text>
</comment>
<dbReference type="InterPro" id="IPR001497">
    <property type="entry name" value="MethylDNA_cys_MeTrfase_AS"/>
</dbReference>
<name>A0A8S0WXJ4_9GAMM</name>
<dbReference type="PANTHER" id="PTHR10815">
    <property type="entry name" value="METHYLATED-DNA--PROTEIN-CYSTEINE METHYLTRANSFERASE"/>
    <property type="match status" value="1"/>
</dbReference>
<dbReference type="PROSITE" id="PS00374">
    <property type="entry name" value="MGMT"/>
    <property type="match status" value="1"/>
</dbReference>
<dbReference type="InterPro" id="IPR014048">
    <property type="entry name" value="MethylDNA_cys_MeTrfase_DNA-bd"/>
</dbReference>
<gene>
    <name evidence="10" type="ORF">METHB2_10003</name>
</gene>
<proteinExistence type="inferred from homology"/>
<dbReference type="GO" id="GO:0003677">
    <property type="term" value="F:DNA binding"/>
    <property type="evidence" value="ECO:0007669"/>
    <property type="project" value="UniProtKB-KW"/>
</dbReference>
<keyword evidence="5 10" id="KW-0808">Transferase</keyword>
<accession>A0A8S0WXJ4</accession>
<evidence type="ECO:0000313" key="10">
    <source>
        <dbReference type="EMBL" id="CAA9888424.1"/>
    </source>
</evidence>
<dbReference type="InterPro" id="IPR036388">
    <property type="entry name" value="WH-like_DNA-bd_sf"/>
</dbReference>
<evidence type="ECO:0000256" key="4">
    <source>
        <dbReference type="ARBA" id="ARBA00022603"/>
    </source>
</evidence>
<dbReference type="Gene3D" id="3.30.160.70">
    <property type="entry name" value="Methylated DNA-protein cysteine methyltransferase domain"/>
    <property type="match status" value="1"/>
</dbReference>
<keyword evidence="4 10" id="KW-0489">Methyltransferase</keyword>
<reference evidence="10 11" key="1">
    <citation type="submission" date="2020-02" db="EMBL/GenBank/DDBJ databases">
        <authorList>
            <person name="Hogendoorn C."/>
        </authorList>
    </citation>
    <scope>NUCLEOTIDE SEQUENCE [LARGE SCALE GENOMIC DNA]</scope>
    <source>
        <strain evidence="10">METHB21</strain>
    </source>
</reference>
<comment type="caution">
    <text evidence="10">The sequence shown here is derived from an EMBL/GenBank/DDBJ whole genome shotgun (WGS) entry which is preliminary data.</text>
</comment>
<dbReference type="EC" id="2.1.1.63" evidence="3"/>
<evidence type="ECO:0000256" key="8">
    <source>
        <dbReference type="ARBA" id="ARBA00049348"/>
    </source>
</evidence>
<evidence type="ECO:0000259" key="9">
    <source>
        <dbReference type="Pfam" id="PF01035"/>
    </source>
</evidence>
<dbReference type="GO" id="GO:0003908">
    <property type="term" value="F:methylated-DNA-[protein]-cysteine S-methyltransferase activity"/>
    <property type="evidence" value="ECO:0007669"/>
    <property type="project" value="UniProtKB-EC"/>
</dbReference>
<dbReference type="CDD" id="cd06445">
    <property type="entry name" value="ATase"/>
    <property type="match status" value="1"/>
</dbReference>
<comment type="catalytic activity">
    <reaction evidence="8">
        <text>a 6-O-methyl-2'-deoxyguanosine in DNA + L-cysteinyl-[protein] = S-methyl-L-cysteinyl-[protein] + a 2'-deoxyguanosine in DNA</text>
        <dbReference type="Rhea" id="RHEA:24000"/>
        <dbReference type="Rhea" id="RHEA-COMP:10131"/>
        <dbReference type="Rhea" id="RHEA-COMP:10132"/>
        <dbReference type="Rhea" id="RHEA-COMP:11367"/>
        <dbReference type="Rhea" id="RHEA-COMP:11368"/>
        <dbReference type="ChEBI" id="CHEBI:29950"/>
        <dbReference type="ChEBI" id="CHEBI:82612"/>
        <dbReference type="ChEBI" id="CHEBI:85445"/>
        <dbReference type="ChEBI" id="CHEBI:85448"/>
        <dbReference type="EC" id="2.1.1.63"/>
    </reaction>
</comment>
<keyword evidence="7" id="KW-0234">DNA repair</keyword>
<evidence type="ECO:0000256" key="6">
    <source>
        <dbReference type="ARBA" id="ARBA00022763"/>
    </source>
</evidence>
<keyword evidence="6" id="KW-0227">DNA damage</keyword>
<sequence length="197" mass="20998">MSHTAKSPKPAGPILGPISDMAPSSCRTVGVTTEIHFTLGECSLGAILVAMNTRGVCAITLGDDPEILVRALQARFPHAELMGGDSECEQLMDKVAAFIEAPILGLDLPLDVQGTAFQQRVWQALREIPAGTKASYTDIARRIGAPKSVRAVAGACAANMLAIAIPCHRIIRNDGGLSGYRWGVERKRALLEREAKL</sequence>
<protein>
    <recommendedName>
        <fullName evidence="3">methylated-DNA--[protein]-cysteine S-methyltransferase</fullName>
        <ecNumber evidence="3">2.1.1.63</ecNumber>
    </recommendedName>
</protein>